<accession>A0A3A1QXA1</accession>
<evidence type="ECO:0000313" key="21">
    <source>
        <dbReference type="EMBL" id="RIW33248.1"/>
    </source>
</evidence>
<evidence type="ECO:0000256" key="10">
    <source>
        <dbReference type="ARBA" id="ARBA00022857"/>
    </source>
</evidence>
<feature type="active site" description="Proton donor" evidence="16">
    <location>
        <position position="205"/>
    </location>
</feature>
<comment type="pathway">
    <text evidence="3 18">Amino-acid biosynthesis; L-methionine biosynthesis via de novo pathway; L-homoserine from L-aspartate: step 3/3.</text>
</comment>
<evidence type="ECO:0000256" key="7">
    <source>
        <dbReference type="ARBA" id="ARBA00022605"/>
    </source>
</evidence>
<evidence type="ECO:0000256" key="16">
    <source>
        <dbReference type="PIRSR" id="PIRSR000098-1"/>
    </source>
</evidence>
<feature type="binding site" evidence="17">
    <location>
        <position position="105"/>
    </location>
    <ligand>
        <name>NADPH</name>
        <dbReference type="ChEBI" id="CHEBI:57783"/>
    </ligand>
</feature>
<keyword evidence="22" id="KW-1185">Reference proteome</keyword>
<keyword evidence="14 18" id="KW-0486">Methionine biosynthesis</keyword>
<dbReference type="EC" id="1.1.1.3" evidence="5 18"/>
<comment type="cofactor">
    <cofactor evidence="1">
        <name>a metal cation</name>
        <dbReference type="ChEBI" id="CHEBI:25213"/>
    </cofactor>
</comment>
<dbReference type="OrthoDB" id="9808167at2"/>
<dbReference type="FunFam" id="3.30.360.10:FF:000005">
    <property type="entry name" value="Homoserine dehydrogenase"/>
    <property type="match status" value="1"/>
</dbReference>
<evidence type="ECO:0000256" key="14">
    <source>
        <dbReference type="ARBA" id="ARBA00023167"/>
    </source>
</evidence>
<dbReference type="GO" id="GO:0046872">
    <property type="term" value="F:metal ion binding"/>
    <property type="evidence" value="ECO:0007669"/>
    <property type="project" value="UniProtKB-KW"/>
</dbReference>
<keyword evidence="8 18" id="KW-0791">Threonine biosynthesis</keyword>
<evidence type="ECO:0000256" key="3">
    <source>
        <dbReference type="ARBA" id="ARBA00005062"/>
    </source>
</evidence>
<organism evidence="21 22">
    <name type="scientific">Bacillus salacetis</name>
    <dbReference type="NCBI Taxonomy" id="2315464"/>
    <lineage>
        <taxon>Bacteria</taxon>
        <taxon>Bacillati</taxon>
        <taxon>Bacillota</taxon>
        <taxon>Bacilli</taxon>
        <taxon>Bacillales</taxon>
        <taxon>Bacillaceae</taxon>
        <taxon>Bacillus</taxon>
    </lineage>
</organism>
<evidence type="ECO:0000259" key="20">
    <source>
        <dbReference type="PROSITE" id="PS51671"/>
    </source>
</evidence>
<evidence type="ECO:0000256" key="8">
    <source>
        <dbReference type="ARBA" id="ARBA00022697"/>
    </source>
</evidence>
<dbReference type="SUPFAM" id="SSF55347">
    <property type="entry name" value="Glyceraldehyde-3-phosphate dehydrogenase-like, C-terminal domain"/>
    <property type="match status" value="1"/>
</dbReference>
<proteinExistence type="inferred from homology"/>
<dbReference type="GO" id="GO:0009086">
    <property type="term" value="P:methionine biosynthetic process"/>
    <property type="evidence" value="ECO:0007669"/>
    <property type="project" value="UniProtKB-KW"/>
</dbReference>
<evidence type="ECO:0000256" key="11">
    <source>
        <dbReference type="ARBA" id="ARBA00023002"/>
    </source>
</evidence>
<dbReference type="EMBL" id="QXIR01000014">
    <property type="protein sequence ID" value="RIW33248.1"/>
    <property type="molecule type" value="Genomic_DNA"/>
</dbReference>
<dbReference type="Pfam" id="PF01842">
    <property type="entry name" value="ACT"/>
    <property type="match status" value="1"/>
</dbReference>
<dbReference type="RefSeq" id="WP_119547035.1">
    <property type="nucleotide sequence ID" value="NZ_QXIR01000014.1"/>
</dbReference>
<dbReference type="PROSITE" id="PS51671">
    <property type="entry name" value="ACT"/>
    <property type="match status" value="1"/>
</dbReference>
<evidence type="ECO:0000256" key="1">
    <source>
        <dbReference type="ARBA" id="ARBA00001920"/>
    </source>
</evidence>
<comment type="caution">
    <text evidence="21">The sequence shown here is derived from an EMBL/GenBank/DDBJ whole genome shotgun (WGS) entry which is preliminary data.</text>
</comment>
<dbReference type="Gene3D" id="3.40.50.720">
    <property type="entry name" value="NAD(P)-binding Rossmann-like Domain"/>
    <property type="match status" value="1"/>
</dbReference>
<dbReference type="GO" id="GO:0004412">
    <property type="term" value="F:homoserine dehydrogenase activity"/>
    <property type="evidence" value="ECO:0007669"/>
    <property type="project" value="UniProtKB-EC"/>
</dbReference>
<dbReference type="Gene3D" id="3.30.360.10">
    <property type="entry name" value="Dihydrodipicolinate Reductase, domain 2"/>
    <property type="match status" value="1"/>
</dbReference>
<dbReference type="Proteomes" id="UP000265801">
    <property type="component" value="Unassembled WGS sequence"/>
</dbReference>
<feature type="binding site" evidence="17">
    <location>
        <begin position="9"/>
        <end position="16"/>
    </location>
    <ligand>
        <name>NADP(+)</name>
        <dbReference type="ChEBI" id="CHEBI:58349"/>
    </ligand>
</feature>
<reference evidence="21 22" key="1">
    <citation type="submission" date="2018-09" db="EMBL/GenBank/DDBJ databases">
        <title>Bacillus saliacetes sp. nov., isolated from Thai shrimp paste (Ka-pi).</title>
        <authorList>
            <person name="Daroonpunt R."/>
            <person name="Tanasupawat S."/>
            <person name="Yiamsombut S."/>
        </authorList>
    </citation>
    <scope>NUCLEOTIDE SEQUENCE [LARGE SCALE GENOMIC DNA]</scope>
    <source>
        <strain evidence="21 22">SKP7-4</strain>
    </source>
</reference>
<evidence type="ECO:0000256" key="4">
    <source>
        <dbReference type="ARBA" id="ARBA00006753"/>
    </source>
</evidence>
<dbReference type="GO" id="GO:0009088">
    <property type="term" value="P:threonine biosynthetic process"/>
    <property type="evidence" value="ECO:0007669"/>
    <property type="project" value="UniProtKB-UniPathway"/>
</dbReference>
<dbReference type="Pfam" id="PF00742">
    <property type="entry name" value="Homoserine_dh"/>
    <property type="match status" value="1"/>
</dbReference>
<evidence type="ECO:0000256" key="6">
    <source>
        <dbReference type="ARBA" id="ARBA00013376"/>
    </source>
</evidence>
<gene>
    <name evidence="21" type="ORF">D3H55_11350</name>
</gene>
<evidence type="ECO:0000313" key="22">
    <source>
        <dbReference type="Proteomes" id="UP000265801"/>
    </source>
</evidence>
<dbReference type="PIRSF" id="PIRSF000098">
    <property type="entry name" value="Homoser_dehydrog"/>
    <property type="match status" value="1"/>
</dbReference>
<keyword evidence="13" id="KW-0915">Sodium</keyword>
<feature type="binding site" evidence="17">
    <location>
        <position position="190"/>
    </location>
    <ligand>
        <name>L-homoserine</name>
        <dbReference type="ChEBI" id="CHEBI:57476"/>
    </ligand>
</feature>
<dbReference type="InterPro" id="IPR001342">
    <property type="entry name" value="HDH_cat"/>
</dbReference>
<sequence>MENISIGLLGLGTVGSGVVKVIRNHQDKLVHGVGCTVHIRKILVKDPAKERSVEVDPAMVTVNPSEIIEDPSIDIIVEVMGGIEETRTLLLKALENKKHVITANKDLMALYGHDLLKAASENGCDLFYEASVAGGIPILRSVVDGFASDRIQRIIGIVNGTTNYILTKMSDEGMSYSEALKEAQELGYAEADPEADVEGTDAARKMAILSTLGFSMNVGLSDVRCKGISGISQEDIEYGQQLGYTMKLIGTAERDNDSIDVTVQPALVSVSHPLAAVKNENNAVYVYGDAVGETMFYGPGAGSLPTATAVVSDLVGVMRNMRLGVNGHSAAFPQFEKKMKTAEEVFKKYFLRLVVEDEVGALAEITALLSTEGISVEKIWQNPKRGSVSEIILVTHKVSEKSFEQTLVKLNDSRVVSRVGSSFRIEI</sequence>
<comment type="pathway">
    <text evidence="2 18">Amino-acid biosynthesis; L-threonine biosynthesis; L-threonine from L-aspartate: step 3/5.</text>
</comment>
<keyword evidence="7 18" id="KW-0028">Amino-acid biosynthesis</keyword>
<dbReference type="UniPathway" id="UPA00050">
    <property type="reaction ID" value="UER00063"/>
</dbReference>
<evidence type="ECO:0000256" key="17">
    <source>
        <dbReference type="PIRSR" id="PIRSR000098-2"/>
    </source>
</evidence>
<dbReference type="InterPro" id="IPR005106">
    <property type="entry name" value="Asp/hSer_DH_NAD-bd"/>
</dbReference>
<dbReference type="GO" id="GO:0050661">
    <property type="term" value="F:NADP binding"/>
    <property type="evidence" value="ECO:0007669"/>
    <property type="project" value="InterPro"/>
</dbReference>
<evidence type="ECO:0000256" key="18">
    <source>
        <dbReference type="RuleBase" id="RU000579"/>
    </source>
</evidence>
<keyword evidence="11 18" id="KW-0560">Oxidoreductase</keyword>
<evidence type="ECO:0000256" key="12">
    <source>
        <dbReference type="ARBA" id="ARBA00023027"/>
    </source>
</evidence>
<protein>
    <recommendedName>
        <fullName evidence="6 18">Homoserine dehydrogenase</fullName>
        <ecNumber evidence="5 18">1.1.1.3</ecNumber>
    </recommendedName>
</protein>
<keyword evidence="10 17" id="KW-0521">NADP</keyword>
<dbReference type="InterPro" id="IPR016204">
    <property type="entry name" value="HDH"/>
</dbReference>
<evidence type="ECO:0000256" key="2">
    <source>
        <dbReference type="ARBA" id="ARBA00005056"/>
    </source>
</evidence>
<dbReference type="FunFam" id="3.40.50.720:FF:000062">
    <property type="entry name" value="Homoserine dehydrogenase"/>
    <property type="match status" value="1"/>
</dbReference>
<dbReference type="InterPro" id="IPR019811">
    <property type="entry name" value="HDH_CS"/>
</dbReference>
<dbReference type="PANTHER" id="PTHR43331">
    <property type="entry name" value="HOMOSERINE DEHYDROGENASE"/>
    <property type="match status" value="1"/>
</dbReference>
<evidence type="ECO:0000256" key="15">
    <source>
        <dbReference type="ARBA" id="ARBA00048841"/>
    </source>
</evidence>
<dbReference type="CDD" id="cd04881">
    <property type="entry name" value="ACT_HSDH-Hom"/>
    <property type="match status" value="1"/>
</dbReference>
<dbReference type="UniPathway" id="UPA00051">
    <property type="reaction ID" value="UER00465"/>
</dbReference>
<dbReference type="Pfam" id="PF03447">
    <property type="entry name" value="NAD_binding_3"/>
    <property type="match status" value="1"/>
</dbReference>
<name>A0A3A1QXA1_9BACI</name>
<comment type="similarity">
    <text evidence="4 19">Belongs to the homoserine dehydrogenase family.</text>
</comment>
<comment type="catalytic activity">
    <reaction evidence="15">
        <text>L-homoserine + NADP(+) = L-aspartate 4-semialdehyde + NADPH + H(+)</text>
        <dbReference type="Rhea" id="RHEA:15761"/>
        <dbReference type="ChEBI" id="CHEBI:15378"/>
        <dbReference type="ChEBI" id="CHEBI:57476"/>
        <dbReference type="ChEBI" id="CHEBI:57783"/>
        <dbReference type="ChEBI" id="CHEBI:58349"/>
        <dbReference type="ChEBI" id="CHEBI:537519"/>
        <dbReference type="EC" id="1.1.1.3"/>
    </reaction>
    <physiologicalReaction direction="right-to-left" evidence="15">
        <dbReference type="Rhea" id="RHEA:15763"/>
    </physiologicalReaction>
</comment>
<dbReference type="InterPro" id="IPR045865">
    <property type="entry name" value="ACT-like_dom_sf"/>
</dbReference>
<evidence type="ECO:0000256" key="9">
    <source>
        <dbReference type="ARBA" id="ARBA00022723"/>
    </source>
</evidence>
<dbReference type="NCBIfam" id="NF004976">
    <property type="entry name" value="PRK06349.1"/>
    <property type="match status" value="1"/>
</dbReference>
<feature type="domain" description="ACT" evidence="20">
    <location>
        <begin position="350"/>
        <end position="424"/>
    </location>
</feature>
<keyword evidence="9" id="KW-0479">Metal-binding</keyword>
<dbReference type="InterPro" id="IPR002912">
    <property type="entry name" value="ACT_dom"/>
</dbReference>
<evidence type="ECO:0000256" key="5">
    <source>
        <dbReference type="ARBA" id="ARBA00013213"/>
    </source>
</evidence>
<dbReference type="PROSITE" id="PS01042">
    <property type="entry name" value="HOMOSER_DHGENASE"/>
    <property type="match status" value="1"/>
</dbReference>
<dbReference type="AlphaFoldDB" id="A0A3A1QXA1"/>
<dbReference type="SUPFAM" id="SSF51735">
    <property type="entry name" value="NAD(P)-binding Rossmann-fold domains"/>
    <property type="match status" value="1"/>
</dbReference>
<evidence type="ECO:0000256" key="19">
    <source>
        <dbReference type="RuleBase" id="RU004171"/>
    </source>
</evidence>
<keyword evidence="12" id="KW-0520">NAD</keyword>
<dbReference type="Gene3D" id="3.30.70.260">
    <property type="match status" value="1"/>
</dbReference>
<dbReference type="InterPro" id="IPR036291">
    <property type="entry name" value="NAD(P)-bd_dom_sf"/>
</dbReference>
<dbReference type="SUPFAM" id="SSF55021">
    <property type="entry name" value="ACT-like"/>
    <property type="match status" value="1"/>
</dbReference>
<evidence type="ECO:0000256" key="13">
    <source>
        <dbReference type="ARBA" id="ARBA00023053"/>
    </source>
</evidence>
<dbReference type="PANTHER" id="PTHR43331:SF1">
    <property type="entry name" value="HOMOSERINE DEHYDROGENASE"/>
    <property type="match status" value="1"/>
</dbReference>